<sequence length="225" mass="26405">MNTHPISEVYNMDCMEYMKSVPDKFFELAVVDPPYGLDKKSTHGRGKLKNRCLNRGNIQKWDIRPSKGYFDELFRVSRNQIIWGGNYFPLPPTRCFVCWDKQQVWENFSQCEFAWTSFDKPAKHVTIPNRGGQADRNKFHPTQKPIELYAYQLHTFANPGDKVLDTHLGSGSSRIAAYKMGFDFYGTEIDKEYFDAQEKRFREECLGEIRLRNGNVYVQKELFEL</sequence>
<dbReference type="InterPro" id="IPR001091">
    <property type="entry name" value="RM_Methyltransferase"/>
</dbReference>
<evidence type="ECO:0000259" key="4">
    <source>
        <dbReference type="Pfam" id="PF01555"/>
    </source>
</evidence>
<name>A0A8S5QG72_9CAUD</name>
<dbReference type="PROSITE" id="PS00092">
    <property type="entry name" value="N6_MTASE"/>
    <property type="match status" value="1"/>
</dbReference>
<evidence type="ECO:0000256" key="3">
    <source>
        <dbReference type="ARBA" id="ARBA00022679"/>
    </source>
</evidence>
<dbReference type="SUPFAM" id="SSF53335">
    <property type="entry name" value="S-adenosyl-L-methionine-dependent methyltransferases"/>
    <property type="match status" value="1"/>
</dbReference>
<dbReference type="GO" id="GO:0008170">
    <property type="term" value="F:N-methyltransferase activity"/>
    <property type="evidence" value="ECO:0007669"/>
    <property type="project" value="InterPro"/>
</dbReference>
<dbReference type="InterPro" id="IPR002941">
    <property type="entry name" value="DNA_methylase_N4/N6"/>
</dbReference>
<reference evidence="5" key="1">
    <citation type="journal article" date="2021" name="Proc. Natl. Acad. Sci. U.S.A.">
        <title>A Catalog of Tens of Thousands of Viruses from Human Metagenomes Reveals Hidden Associations with Chronic Diseases.</title>
        <authorList>
            <person name="Tisza M.J."/>
            <person name="Buck C.B."/>
        </authorList>
    </citation>
    <scope>NUCLEOTIDE SEQUENCE</scope>
    <source>
        <strain evidence="5">Ctr8v12</strain>
    </source>
</reference>
<dbReference type="PRINTS" id="PR00508">
    <property type="entry name" value="S21N4MTFRASE"/>
</dbReference>
<dbReference type="GO" id="GO:0032259">
    <property type="term" value="P:methylation"/>
    <property type="evidence" value="ECO:0007669"/>
    <property type="project" value="UniProtKB-KW"/>
</dbReference>
<comment type="similarity">
    <text evidence="1">Belongs to the N(4)/N(6)-methyltransferase family.</text>
</comment>
<dbReference type="Gene3D" id="3.40.50.150">
    <property type="entry name" value="Vaccinia Virus protein VP39"/>
    <property type="match status" value="2"/>
</dbReference>
<keyword evidence="3" id="KW-0808">Transferase</keyword>
<organism evidence="5">
    <name type="scientific">Siphoviridae sp. ctr8v12</name>
    <dbReference type="NCBI Taxonomy" id="2825685"/>
    <lineage>
        <taxon>Viruses</taxon>
        <taxon>Duplodnaviria</taxon>
        <taxon>Heunggongvirae</taxon>
        <taxon>Uroviricota</taxon>
        <taxon>Caudoviricetes</taxon>
    </lineage>
</organism>
<protein>
    <submittedName>
        <fullName evidence="5">Adenine specific DNA methyltransferase</fullName>
    </submittedName>
</protein>
<accession>A0A8S5QG72</accession>
<keyword evidence="2 5" id="KW-0489">Methyltransferase</keyword>
<evidence type="ECO:0000256" key="2">
    <source>
        <dbReference type="ARBA" id="ARBA00022603"/>
    </source>
</evidence>
<feature type="domain" description="DNA methylase N-4/N-6" evidence="4">
    <location>
        <begin position="126"/>
        <end position="196"/>
    </location>
</feature>
<dbReference type="InterPro" id="IPR002052">
    <property type="entry name" value="DNA_methylase_N6_adenine_CS"/>
</dbReference>
<dbReference type="Pfam" id="PF01555">
    <property type="entry name" value="N6_N4_Mtase"/>
    <property type="match status" value="1"/>
</dbReference>
<dbReference type="GO" id="GO:0003677">
    <property type="term" value="F:DNA binding"/>
    <property type="evidence" value="ECO:0007669"/>
    <property type="project" value="InterPro"/>
</dbReference>
<evidence type="ECO:0000256" key="1">
    <source>
        <dbReference type="ARBA" id="ARBA00006594"/>
    </source>
</evidence>
<proteinExistence type="inferred from homology"/>
<dbReference type="EMBL" id="BK015649">
    <property type="protein sequence ID" value="DAE17954.1"/>
    <property type="molecule type" value="Genomic_DNA"/>
</dbReference>
<evidence type="ECO:0000313" key="5">
    <source>
        <dbReference type="EMBL" id="DAE17954.1"/>
    </source>
</evidence>
<dbReference type="InterPro" id="IPR029063">
    <property type="entry name" value="SAM-dependent_MTases_sf"/>
</dbReference>